<name>A0A5A9XKK8_9BACT</name>
<dbReference type="AlphaFoldDB" id="A0A5A9XKK8"/>
<dbReference type="Proteomes" id="UP000324298">
    <property type="component" value="Unassembled WGS sequence"/>
</dbReference>
<proteinExistence type="predicted"/>
<organism evidence="1 2">
    <name type="scientific">Oryzomonas rubra</name>
    <dbReference type="NCBI Taxonomy" id="2509454"/>
    <lineage>
        <taxon>Bacteria</taxon>
        <taxon>Pseudomonadati</taxon>
        <taxon>Thermodesulfobacteriota</taxon>
        <taxon>Desulfuromonadia</taxon>
        <taxon>Geobacterales</taxon>
        <taxon>Geobacteraceae</taxon>
        <taxon>Oryzomonas</taxon>
    </lineage>
</organism>
<protein>
    <submittedName>
        <fullName evidence="1">Uncharacterized protein</fullName>
    </submittedName>
</protein>
<evidence type="ECO:0000313" key="2">
    <source>
        <dbReference type="Proteomes" id="UP000324298"/>
    </source>
</evidence>
<reference evidence="1 2" key="1">
    <citation type="submission" date="2019-04" db="EMBL/GenBank/DDBJ databases">
        <title>Geobacter ruber sp. nov., ferric-reducing bacteria isolated from paddy soil.</title>
        <authorList>
            <person name="Xu Z."/>
            <person name="Masuda Y."/>
            <person name="Itoh H."/>
            <person name="Senoo K."/>
        </authorList>
    </citation>
    <scope>NUCLEOTIDE SEQUENCE [LARGE SCALE GENOMIC DNA]</scope>
    <source>
        <strain evidence="1 2">Red88</strain>
    </source>
</reference>
<gene>
    <name evidence="1" type="ORF">ET418_06505</name>
</gene>
<comment type="caution">
    <text evidence="1">The sequence shown here is derived from an EMBL/GenBank/DDBJ whole genome shotgun (WGS) entry which is preliminary data.</text>
</comment>
<dbReference type="EMBL" id="SRSD01000003">
    <property type="protein sequence ID" value="KAA0893454.1"/>
    <property type="molecule type" value="Genomic_DNA"/>
</dbReference>
<dbReference type="OrthoDB" id="8778617at2"/>
<sequence length="105" mass="11956">METNRTTKDKAGKLLKVGDSVRLLSLDMSLFGYLTEEEQEDIISMVGETFKIEEIDENGYASITKWWKRGNGEFESHSLRLVPVEMELMGGDKKLTRGQVSKIQI</sequence>
<keyword evidence="2" id="KW-1185">Reference proteome</keyword>
<accession>A0A5A9XKK8</accession>
<evidence type="ECO:0000313" key="1">
    <source>
        <dbReference type="EMBL" id="KAA0893454.1"/>
    </source>
</evidence>
<dbReference type="RefSeq" id="WP_149306769.1">
    <property type="nucleotide sequence ID" value="NZ_SRSD01000003.1"/>
</dbReference>